<dbReference type="InParanoid" id="A0A163JBQ6"/>
<keyword evidence="6" id="KW-0999">Mitochondrion inner membrane</keyword>
<reference evidence="12" key="1">
    <citation type="submission" date="2016-04" db="EMBL/GenBank/DDBJ databases">
        <authorList>
            <person name="Evans L.H."/>
            <person name="Alamgir A."/>
            <person name="Owens N."/>
            <person name="Weber N.D."/>
            <person name="Virtaneva K."/>
            <person name="Barbian K."/>
            <person name="Babar A."/>
            <person name="Rosenke K."/>
        </authorList>
    </citation>
    <scope>NUCLEOTIDE SEQUENCE [LARGE SCALE GENOMIC DNA]</scope>
    <source>
        <strain evidence="12">CBS 101.48</strain>
    </source>
</reference>
<dbReference type="GO" id="GO:0005743">
    <property type="term" value="C:mitochondrial inner membrane"/>
    <property type="evidence" value="ECO:0007669"/>
    <property type="project" value="UniProtKB-SubCell"/>
</dbReference>
<keyword evidence="4 10" id="KW-0812">Transmembrane</keyword>
<dbReference type="InterPro" id="IPR002067">
    <property type="entry name" value="MCP"/>
</dbReference>
<dbReference type="Gene3D" id="1.50.40.10">
    <property type="entry name" value="Mitochondrial carrier domain"/>
    <property type="match status" value="1"/>
</dbReference>
<dbReference type="PRINTS" id="PR00926">
    <property type="entry name" value="MITOCARRIER"/>
</dbReference>
<dbReference type="AlphaFoldDB" id="A0A163JBQ6"/>
<dbReference type="EMBL" id="LT552697">
    <property type="protein sequence ID" value="SAL99395.1"/>
    <property type="molecule type" value="Genomic_DNA"/>
</dbReference>
<sequence>MSMTTETTASSPAASTSQLSYNVYPANQRQQTTSSMEKVLSACAGAVATMLFVNPFDLVKTRLQEVSKMPNAEGRYLGTIDGLTKIVRNEGTLALWKGLSPGLLMAIPSTSIYYVGYDYIRDHTKSRFQGTAMDTYAPLWIGGLARTVTAAVVSPMELFRTRLQSAEGAGGFKDALAGVRVMIHSQGILSLWRGLVPTMLRDVPFSAIYWMMYEEFKRQLQTKDQQTHLQQFQYSFFAGATSGTVAAVVTTPFDVVKTRRQVSSNKEKHLVRLIQNIMVNEGVGGFFRGVVPRVMKVSVASGIMISSYEVGKHFFANREQGVSR</sequence>
<evidence type="ECO:0000256" key="10">
    <source>
        <dbReference type="PROSITE-ProRule" id="PRU00282"/>
    </source>
</evidence>
<keyword evidence="8" id="KW-0496">Mitochondrion</keyword>
<keyword evidence="7" id="KW-1133">Transmembrane helix</keyword>
<feature type="repeat" description="Solcar" evidence="10">
    <location>
        <begin position="133"/>
        <end position="219"/>
    </location>
</feature>
<comment type="similarity">
    <text evidence="2 11">Belongs to the mitochondrial carrier (TC 2.A.29) family.</text>
</comment>
<dbReference type="SUPFAM" id="SSF103506">
    <property type="entry name" value="Mitochondrial carrier"/>
    <property type="match status" value="1"/>
</dbReference>
<feature type="repeat" description="Solcar" evidence="10">
    <location>
        <begin position="230"/>
        <end position="314"/>
    </location>
</feature>
<keyword evidence="9 10" id="KW-0472">Membrane</keyword>
<evidence type="ECO:0000256" key="6">
    <source>
        <dbReference type="ARBA" id="ARBA00022792"/>
    </source>
</evidence>
<name>A0A163JBQ6_ABSGL</name>
<evidence type="ECO:0000256" key="9">
    <source>
        <dbReference type="ARBA" id="ARBA00023136"/>
    </source>
</evidence>
<accession>A0A163JBQ6</accession>
<comment type="subcellular location">
    <subcellularLocation>
        <location evidence="1">Mitochondrion inner membrane</location>
        <topology evidence="1">Multi-pass membrane protein</topology>
    </subcellularLocation>
</comment>
<dbReference type="Proteomes" id="UP000078561">
    <property type="component" value="Unassembled WGS sequence"/>
</dbReference>
<dbReference type="PANTHER" id="PTHR45760:SF2">
    <property type="entry name" value="FI19922P1-RELATED"/>
    <property type="match status" value="1"/>
</dbReference>
<proteinExistence type="inferred from homology"/>
<keyword evidence="5" id="KW-0677">Repeat</keyword>
<dbReference type="FunCoup" id="A0A163JBQ6">
    <property type="interactions" value="502"/>
</dbReference>
<dbReference type="PROSITE" id="PS50920">
    <property type="entry name" value="SOLCAR"/>
    <property type="match status" value="3"/>
</dbReference>
<evidence type="ECO:0000256" key="3">
    <source>
        <dbReference type="ARBA" id="ARBA00022448"/>
    </source>
</evidence>
<dbReference type="GO" id="GO:1990542">
    <property type="term" value="P:mitochondrial transmembrane transport"/>
    <property type="evidence" value="ECO:0007669"/>
    <property type="project" value="InterPro"/>
</dbReference>
<evidence type="ECO:0000313" key="13">
    <source>
        <dbReference type="Proteomes" id="UP000078561"/>
    </source>
</evidence>
<keyword evidence="3 11" id="KW-0813">Transport</keyword>
<evidence type="ECO:0000256" key="8">
    <source>
        <dbReference type="ARBA" id="ARBA00023128"/>
    </source>
</evidence>
<evidence type="ECO:0008006" key="14">
    <source>
        <dbReference type="Google" id="ProtNLM"/>
    </source>
</evidence>
<feature type="repeat" description="Solcar" evidence="10">
    <location>
        <begin position="36"/>
        <end position="123"/>
    </location>
</feature>
<keyword evidence="13" id="KW-1185">Reference proteome</keyword>
<evidence type="ECO:0000256" key="1">
    <source>
        <dbReference type="ARBA" id="ARBA00004448"/>
    </source>
</evidence>
<organism evidence="12">
    <name type="scientific">Absidia glauca</name>
    <name type="common">Pin mould</name>
    <dbReference type="NCBI Taxonomy" id="4829"/>
    <lineage>
        <taxon>Eukaryota</taxon>
        <taxon>Fungi</taxon>
        <taxon>Fungi incertae sedis</taxon>
        <taxon>Mucoromycota</taxon>
        <taxon>Mucoromycotina</taxon>
        <taxon>Mucoromycetes</taxon>
        <taxon>Mucorales</taxon>
        <taxon>Cunninghamellaceae</taxon>
        <taxon>Absidia</taxon>
    </lineage>
</organism>
<evidence type="ECO:0000313" key="12">
    <source>
        <dbReference type="EMBL" id="SAL99395.1"/>
    </source>
</evidence>
<dbReference type="OrthoDB" id="1747031at2759"/>
<dbReference type="InterPro" id="IPR018108">
    <property type="entry name" value="MCP_transmembrane"/>
</dbReference>
<dbReference type="InterPro" id="IPR023395">
    <property type="entry name" value="MCP_dom_sf"/>
</dbReference>
<dbReference type="OMA" id="DQTSVGA"/>
<evidence type="ECO:0000256" key="2">
    <source>
        <dbReference type="ARBA" id="ARBA00006375"/>
    </source>
</evidence>
<evidence type="ECO:0000256" key="5">
    <source>
        <dbReference type="ARBA" id="ARBA00022737"/>
    </source>
</evidence>
<dbReference type="InterPro" id="IPR045315">
    <property type="entry name" value="Mtm1-like"/>
</dbReference>
<evidence type="ECO:0000256" key="11">
    <source>
        <dbReference type="RuleBase" id="RU000488"/>
    </source>
</evidence>
<evidence type="ECO:0000256" key="7">
    <source>
        <dbReference type="ARBA" id="ARBA00022989"/>
    </source>
</evidence>
<evidence type="ECO:0000256" key="4">
    <source>
        <dbReference type="ARBA" id="ARBA00022692"/>
    </source>
</evidence>
<dbReference type="Pfam" id="PF00153">
    <property type="entry name" value="Mito_carr"/>
    <property type="match status" value="3"/>
</dbReference>
<protein>
    <recommendedName>
        <fullName evidence="14">Mitochondrial carrier</fullName>
    </recommendedName>
</protein>
<dbReference type="STRING" id="4829.A0A163JBQ6"/>
<dbReference type="PANTHER" id="PTHR45760">
    <property type="entry name" value="FI19922P1-RELATED"/>
    <property type="match status" value="1"/>
</dbReference>
<gene>
    <name evidence="12" type="primary">ABSGL_05009.1 scaffold 6272</name>
</gene>